<dbReference type="OrthoDB" id="9816309at2"/>
<dbReference type="PROSITE" id="PS50123">
    <property type="entry name" value="CHER"/>
    <property type="match status" value="1"/>
</dbReference>
<sequence length="283" mass="31169">MMLPTESDQRRFADLLQRRAGLSLPVASLPLAGARLTPRLDRLGLDSFAAYLALLEEGDELPMALDLLTTQEACFFREPEQFELLESELSRQRPVRLRLWSAGAGTGDDAYSLAMLLGDLQRAGRLGADWSVLGTDISEPRLQAAKAALYAQARLRLVSAQRRQRYCLGGEGAAGLVQMQAGLRERVRFERLDLRQALPAGEPFDVILLRHLLVYFDAATRRAIVARVLARLRPGGLFAVGAAEARLFDPDGLEPLMPGLFRKGRQQPARRSASAALVAPMPR</sequence>
<dbReference type="EMBL" id="SMBU01000038">
    <property type="protein sequence ID" value="TCU88903.1"/>
    <property type="molecule type" value="Genomic_DNA"/>
</dbReference>
<proteinExistence type="predicted"/>
<dbReference type="PRINTS" id="PR00996">
    <property type="entry name" value="CHERMTFRASE"/>
</dbReference>
<dbReference type="CDD" id="cd02440">
    <property type="entry name" value="AdoMet_MTases"/>
    <property type="match status" value="1"/>
</dbReference>
<protein>
    <recommendedName>
        <fullName evidence="2">protein-glutamate O-methyltransferase</fullName>
        <ecNumber evidence="2">2.1.1.80</ecNumber>
    </recommendedName>
</protein>
<feature type="domain" description="CheR-type methyltransferase" evidence="7">
    <location>
        <begin position="1"/>
        <end position="245"/>
    </location>
</feature>
<evidence type="ECO:0000259" key="7">
    <source>
        <dbReference type="PROSITE" id="PS50123"/>
    </source>
</evidence>
<comment type="caution">
    <text evidence="8">The sequence shown here is derived from an EMBL/GenBank/DDBJ whole genome shotgun (WGS) entry which is preliminary data.</text>
</comment>
<dbReference type="AlphaFoldDB" id="A0A4R3UHK7"/>
<dbReference type="InterPro" id="IPR050903">
    <property type="entry name" value="Bact_Chemotaxis_MeTrfase"/>
</dbReference>
<evidence type="ECO:0000256" key="3">
    <source>
        <dbReference type="ARBA" id="ARBA00022603"/>
    </source>
</evidence>
<dbReference type="Pfam" id="PF03705">
    <property type="entry name" value="CheR_N"/>
    <property type="match status" value="1"/>
</dbReference>
<gene>
    <name evidence="8" type="ORF">EV671_103816</name>
</gene>
<dbReference type="PANTHER" id="PTHR24422:SF26">
    <property type="entry name" value="CHEMOTAXIS PROTEIN METHYLTRANSFERASE"/>
    <property type="match status" value="1"/>
</dbReference>
<keyword evidence="4 8" id="KW-0808">Transferase</keyword>
<dbReference type="SUPFAM" id="SSF53335">
    <property type="entry name" value="S-adenosyl-L-methionine-dependent methyltransferases"/>
    <property type="match status" value="1"/>
</dbReference>
<evidence type="ECO:0000256" key="4">
    <source>
        <dbReference type="ARBA" id="ARBA00022679"/>
    </source>
</evidence>
<dbReference type="InterPro" id="IPR036804">
    <property type="entry name" value="CheR_N_sf"/>
</dbReference>
<feature type="region of interest" description="Disordered" evidence="6">
    <location>
        <begin position="264"/>
        <end position="283"/>
    </location>
</feature>
<dbReference type="GO" id="GO:0008983">
    <property type="term" value="F:protein-glutamate O-methyltransferase activity"/>
    <property type="evidence" value="ECO:0007669"/>
    <property type="project" value="UniProtKB-EC"/>
</dbReference>
<evidence type="ECO:0000313" key="9">
    <source>
        <dbReference type="Proteomes" id="UP000295110"/>
    </source>
</evidence>
<keyword evidence="9" id="KW-1185">Reference proteome</keyword>
<dbReference type="EC" id="2.1.1.80" evidence="2"/>
<comment type="catalytic activity">
    <reaction evidence="1">
        <text>L-glutamyl-[protein] + S-adenosyl-L-methionine = [protein]-L-glutamate 5-O-methyl ester + S-adenosyl-L-homocysteine</text>
        <dbReference type="Rhea" id="RHEA:24452"/>
        <dbReference type="Rhea" id="RHEA-COMP:10208"/>
        <dbReference type="Rhea" id="RHEA-COMP:10311"/>
        <dbReference type="ChEBI" id="CHEBI:29973"/>
        <dbReference type="ChEBI" id="CHEBI:57856"/>
        <dbReference type="ChEBI" id="CHEBI:59789"/>
        <dbReference type="ChEBI" id="CHEBI:82795"/>
        <dbReference type="EC" id="2.1.1.80"/>
    </reaction>
</comment>
<keyword evidence="5" id="KW-0949">S-adenosyl-L-methionine</keyword>
<keyword evidence="3 8" id="KW-0489">Methyltransferase</keyword>
<dbReference type="SUPFAM" id="SSF47757">
    <property type="entry name" value="Chemotaxis receptor methyltransferase CheR, N-terminal domain"/>
    <property type="match status" value="1"/>
</dbReference>
<reference evidence="8 9" key="1">
    <citation type="submission" date="2019-03" db="EMBL/GenBank/DDBJ databases">
        <title>Genomic Encyclopedia of Type Strains, Phase IV (KMG-IV): sequencing the most valuable type-strain genomes for metagenomic binning, comparative biology and taxonomic classification.</title>
        <authorList>
            <person name="Goeker M."/>
        </authorList>
    </citation>
    <scope>NUCLEOTIDE SEQUENCE [LARGE SCALE GENOMIC DNA]</scope>
    <source>
        <strain evidence="8 9">DSM 654</strain>
    </source>
</reference>
<evidence type="ECO:0000256" key="5">
    <source>
        <dbReference type="ARBA" id="ARBA00022691"/>
    </source>
</evidence>
<dbReference type="Gene3D" id="3.40.50.150">
    <property type="entry name" value="Vaccinia Virus protein VP39"/>
    <property type="match status" value="1"/>
</dbReference>
<dbReference type="InterPro" id="IPR000780">
    <property type="entry name" value="CheR_MeTrfase"/>
</dbReference>
<dbReference type="GO" id="GO:0032259">
    <property type="term" value="P:methylation"/>
    <property type="evidence" value="ECO:0007669"/>
    <property type="project" value="UniProtKB-KW"/>
</dbReference>
<organism evidence="8 9">
    <name type="scientific">Roseateles saccharophilus</name>
    <name type="common">Pseudomonas saccharophila</name>
    <dbReference type="NCBI Taxonomy" id="304"/>
    <lineage>
        <taxon>Bacteria</taxon>
        <taxon>Pseudomonadati</taxon>
        <taxon>Pseudomonadota</taxon>
        <taxon>Betaproteobacteria</taxon>
        <taxon>Burkholderiales</taxon>
        <taxon>Sphaerotilaceae</taxon>
        <taxon>Roseateles</taxon>
    </lineage>
</organism>
<dbReference type="Gene3D" id="1.10.155.10">
    <property type="entry name" value="Chemotaxis receptor methyltransferase CheR, N-terminal domain"/>
    <property type="match status" value="1"/>
</dbReference>
<accession>A0A4R3UHK7</accession>
<evidence type="ECO:0000256" key="6">
    <source>
        <dbReference type="SAM" id="MobiDB-lite"/>
    </source>
</evidence>
<dbReference type="PANTHER" id="PTHR24422">
    <property type="entry name" value="CHEMOTAXIS PROTEIN METHYLTRANSFERASE"/>
    <property type="match status" value="1"/>
</dbReference>
<evidence type="ECO:0000256" key="1">
    <source>
        <dbReference type="ARBA" id="ARBA00001541"/>
    </source>
</evidence>
<dbReference type="Proteomes" id="UP000295110">
    <property type="component" value="Unassembled WGS sequence"/>
</dbReference>
<dbReference type="SMART" id="SM00138">
    <property type="entry name" value="MeTrc"/>
    <property type="match status" value="1"/>
</dbReference>
<evidence type="ECO:0000313" key="8">
    <source>
        <dbReference type="EMBL" id="TCU88903.1"/>
    </source>
</evidence>
<dbReference type="Pfam" id="PF01739">
    <property type="entry name" value="CheR"/>
    <property type="match status" value="1"/>
</dbReference>
<name>A0A4R3UHK7_ROSSA</name>
<dbReference type="InterPro" id="IPR022642">
    <property type="entry name" value="CheR_C"/>
</dbReference>
<dbReference type="InterPro" id="IPR029063">
    <property type="entry name" value="SAM-dependent_MTases_sf"/>
</dbReference>
<dbReference type="InterPro" id="IPR022641">
    <property type="entry name" value="CheR_N"/>
</dbReference>
<evidence type="ECO:0000256" key="2">
    <source>
        <dbReference type="ARBA" id="ARBA00012534"/>
    </source>
</evidence>
<dbReference type="RefSeq" id="WP_132575874.1">
    <property type="nucleotide sequence ID" value="NZ_CBCSGL010000044.1"/>
</dbReference>